<reference evidence="2" key="1">
    <citation type="submission" date="2021-05" db="EMBL/GenBank/DDBJ databases">
        <authorList>
            <person name="Alioto T."/>
            <person name="Alioto T."/>
            <person name="Gomez Garrido J."/>
        </authorList>
    </citation>
    <scope>NUCLEOTIDE SEQUENCE</scope>
</reference>
<keyword evidence="1" id="KW-0472">Membrane</keyword>
<keyword evidence="1" id="KW-1133">Transmembrane helix</keyword>
<evidence type="ECO:0000256" key="1">
    <source>
        <dbReference type="SAM" id="Phobius"/>
    </source>
</evidence>
<organism evidence="2">
    <name type="scientific">Culex pipiens</name>
    <name type="common">House mosquito</name>
    <dbReference type="NCBI Taxonomy" id="7175"/>
    <lineage>
        <taxon>Eukaryota</taxon>
        <taxon>Metazoa</taxon>
        <taxon>Ecdysozoa</taxon>
        <taxon>Arthropoda</taxon>
        <taxon>Hexapoda</taxon>
        <taxon>Insecta</taxon>
        <taxon>Pterygota</taxon>
        <taxon>Neoptera</taxon>
        <taxon>Endopterygota</taxon>
        <taxon>Diptera</taxon>
        <taxon>Nematocera</taxon>
        <taxon>Culicoidea</taxon>
        <taxon>Culicidae</taxon>
        <taxon>Culicinae</taxon>
        <taxon>Culicini</taxon>
        <taxon>Culex</taxon>
        <taxon>Culex</taxon>
    </lineage>
</organism>
<dbReference type="EMBL" id="HBUE01069714">
    <property type="protein sequence ID" value="CAG6472266.1"/>
    <property type="molecule type" value="Transcribed_RNA"/>
</dbReference>
<feature type="transmembrane region" description="Helical" evidence="1">
    <location>
        <begin position="74"/>
        <end position="97"/>
    </location>
</feature>
<sequence length="102" mass="11336">MIGVSSCRSKTTKTKGSWAINWFPRSRPGIFSTICPIPDSNLIVTFCINSPSDTPDGELNIFQFFSVNGVFNPMLLSMLLPFSDTRIILFGIIIVVLPSFNF</sequence>
<dbReference type="AlphaFoldDB" id="A0A8D8BIK7"/>
<proteinExistence type="predicted"/>
<keyword evidence="1" id="KW-0812">Transmembrane</keyword>
<protein>
    <submittedName>
        <fullName evidence="2">(northern house mosquito) hypothetical protein</fullName>
    </submittedName>
</protein>
<evidence type="ECO:0000313" key="2">
    <source>
        <dbReference type="EMBL" id="CAG6472266.1"/>
    </source>
</evidence>
<name>A0A8D8BIK7_CULPI</name>
<accession>A0A8D8BIK7</accession>